<sequence length="839" mass="90608">MKIKIIFLLIVLSTSIKAQNAADIDLVLGSGYIGFNDITVIKVQPDGKIVVGGNMKFGPQSSTWEGRVARFNPDGTIDTSFEEVILLTSGVINDIALQTDGKILVCGNFSTLNGEAVSQIIRLHPDGTKDTSFVPTIGGAINSIALQPDGKIMIAGSPTTYINEHIQRYVLRLNADGTTDHSFDFGFPGFPGVGTALYKVTIQPDGKILAAGFFNAFNGQPQGRIIRFNSDGSKDNSFDVGTGALSSNGVNEIIVQPDGKILVGGGFNSWNGQATGSLCRLNNDGSLDQDFFLAIQNSYVPQCSLQQDGKIIAIGSFTINGTNRKIIRLNNDGSLNNSFENVQPSNAVNCVSLQSDNKILLGGLLANINGISKNNLARLNTDGFLDMAFNLNTGLNDKVLTVALQTDNKTLLGGHFTTFNGFSQNKIMRILDDGSKDESFSIGSGFNNTVNKIVVQPNNKLLIGGSFTQFNGVNANSIIRLNSDGSVDTSFTIGTGFNNEVKTIALQSDGKIILGGNFTALNGEPQNYCVRLNSDGTKDNSFSVETGFNDRITCLNIQDDGKIMVGGNFTSFNGELQKHLIRLNSDGTKDESFNIGTGFISVNNNDVVRDLEILPNGSLYITAFSGFYNGNLVRMPIRLLPDGTLDTTFMSAANISGSATIDALAVQQNGKVIVGGTFLGINGINPNQRRVMRLHPDGTFDETFDVSGGNPNYYGGFDTGVCSEIIMQADGKIWLAGSFFAYQSISSFSAIRLEGDAILPVDEFELPNNDIQAYPNPVKNRLYLNKNFNYIEVYDFTGKRIEKLENTNSIDFSKFSNGTYILTLQKENSTIETKKIIKQ</sequence>
<proteinExistence type="predicted"/>
<evidence type="ECO:0000256" key="2">
    <source>
        <dbReference type="SAM" id="SignalP"/>
    </source>
</evidence>
<feature type="domain" description="Secretion system C-terminal sorting" evidence="3">
    <location>
        <begin position="774"/>
        <end position="837"/>
    </location>
</feature>
<dbReference type="SUPFAM" id="SSF101898">
    <property type="entry name" value="NHL repeat"/>
    <property type="match status" value="1"/>
</dbReference>
<feature type="chain" id="PRO_5020863140" evidence="2">
    <location>
        <begin position="19"/>
        <end position="839"/>
    </location>
</feature>
<dbReference type="AlphaFoldDB" id="A0A4Q1KSS7"/>
<evidence type="ECO:0000313" key="4">
    <source>
        <dbReference type="EMBL" id="RXR33032.1"/>
    </source>
</evidence>
<dbReference type="NCBIfam" id="TIGR04183">
    <property type="entry name" value="Por_Secre_tail"/>
    <property type="match status" value="1"/>
</dbReference>
<keyword evidence="5" id="KW-1185">Reference proteome</keyword>
<dbReference type="EMBL" id="SBKQ01000005">
    <property type="protein sequence ID" value="RXR33032.1"/>
    <property type="molecule type" value="Genomic_DNA"/>
</dbReference>
<dbReference type="NCBIfam" id="TIGR02608">
    <property type="entry name" value="delta_60_rpt"/>
    <property type="match status" value="12"/>
</dbReference>
<dbReference type="InterPro" id="IPR026444">
    <property type="entry name" value="Secre_tail"/>
</dbReference>
<dbReference type="PANTHER" id="PTHR42754:SF1">
    <property type="entry name" value="LIPOPROTEIN"/>
    <property type="match status" value="1"/>
</dbReference>
<dbReference type="OrthoDB" id="9805017at2"/>
<name>A0A4Q1KSS7_9FLAO</name>
<gene>
    <name evidence="4" type="ORF">EQG68_05940</name>
</gene>
<accession>A0A4Q1KSS7</accession>
<keyword evidence="1 2" id="KW-0732">Signal</keyword>
<dbReference type="Proteomes" id="UP000289734">
    <property type="component" value="Unassembled WGS sequence"/>
</dbReference>
<evidence type="ECO:0000256" key="1">
    <source>
        <dbReference type="ARBA" id="ARBA00022729"/>
    </source>
</evidence>
<dbReference type="PANTHER" id="PTHR42754">
    <property type="entry name" value="ENDOGLUCANASE"/>
    <property type="match status" value="1"/>
</dbReference>
<reference evidence="5" key="1">
    <citation type="submission" date="2019-01" db="EMBL/GenBank/DDBJ databases">
        <title>Cytophagaceae bacterium strain CAR-16.</title>
        <authorList>
            <person name="Chen W.-M."/>
        </authorList>
    </citation>
    <scope>NUCLEOTIDE SEQUENCE [LARGE SCALE GENOMIC DNA]</scope>
    <source>
        <strain evidence="5">ICH-30</strain>
    </source>
</reference>
<organism evidence="4 5">
    <name type="scientific">Flavobacterium piscinae</name>
    <dbReference type="NCBI Taxonomy" id="2506424"/>
    <lineage>
        <taxon>Bacteria</taxon>
        <taxon>Pseudomonadati</taxon>
        <taxon>Bacteroidota</taxon>
        <taxon>Flavobacteriia</taxon>
        <taxon>Flavobacteriales</taxon>
        <taxon>Flavobacteriaceae</taxon>
        <taxon>Flavobacterium</taxon>
    </lineage>
</organism>
<dbReference type="RefSeq" id="WP_129463876.1">
    <property type="nucleotide sequence ID" value="NZ_SBKQ01000005.1"/>
</dbReference>
<protein>
    <submittedName>
        <fullName evidence="4">T9SS type A sorting domain-containing protein</fullName>
    </submittedName>
</protein>
<dbReference type="InterPro" id="IPR013431">
    <property type="entry name" value="Delta_60_rpt"/>
</dbReference>
<evidence type="ECO:0000259" key="3">
    <source>
        <dbReference type="Pfam" id="PF18962"/>
    </source>
</evidence>
<dbReference type="Pfam" id="PF17164">
    <property type="entry name" value="DUF5122"/>
    <property type="match status" value="13"/>
</dbReference>
<dbReference type="SUPFAM" id="SSF63829">
    <property type="entry name" value="Calcium-dependent phosphotriesterase"/>
    <property type="match status" value="2"/>
</dbReference>
<dbReference type="Pfam" id="PF18962">
    <property type="entry name" value="Por_Secre_tail"/>
    <property type="match status" value="1"/>
</dbReference>
<evidence type="ECO:0000313" key="5">
    <source>
        <dbReference type="Proteomes" id="UP000289734"/>
    </source>
</evidence>
<comment type="caution">
    <text evidence="4">The sequence shown here is derived from an EMBL/GenBank/DDBJ whole genome shotgun (WGS) entry which is preliminary data.</text>
</comment>
<dbReference type="Gene3D" id="2.80.10.50">
    <property type="match status" value="6"/>
</dbReference>
<feature type="signal peptide" evidence="2">
    <location>
        <begin position="1"/>
        <end position="18"/>
    </location>
</feature>